<keyword evidence="3" id="KW-1185">Reference proteome</keyword>
<evidence type="ECO:0000256" key="1">
    <source>
        <dbReference type="SAM" id="Phobius"/>
    </source>
</evidence>
<dbReference type="EMBL" id="JAALLS010000002">
    <property type="protein sequence ID" value="NGP87154.1"/>
    <property type="molecule type" value="Genomic_DNA"/>
</dbReference>
<feature type="transmembrane region" description="Helical" evidence="1">
    <location>
        <begin position="28"/>
        <end position="47"/>
    </location>
</feature>
<dbReference type="Proteomes" id="UP000479132">
    <property type="component" value="Unassembled WGS sequence"/>
</dbReference>
<keyword evidence="1" id="KW-1133">Transmembrane helix</keyword>
<accession>A0A6M1T7Q1</accession>
<keyword evidence="1" id="KW-0812">Transmembrane</keyword>
<dbReference type="Gene3D" id="3.40.50.720">
    <property type="entry name" value="NAD(P)-binding Rossmann-like Domain"/>
    <property type="match status" value="1"/>
</dbReference>
<dbReference type="SUPFAM" id="SSF51735">
    <property type="entry name" value="NAD(P)-binding Rossmann-fold domains"/>
    <property type="match status" value="1"/>
</dbReference>
<evidence type="ECO:0000313" key="3">
    <source>
        <dbReference type="Proteomes" id="UP000479132"/>
    </source>
</evidence>
<gene>
    <name evidence="2" type="ORF">G3569_02205</name>
</gene>
<proteinExistence type="predicted"/>
<dbReference type="AlphaFoldDB" id="A0A6M1T7Q1"/>
<keyword evidence="1" id="KW-0472">Membrane</keyword>
<sequence length="64" mass="7447">MSPDESRLELLIRNVSVYRNIISNHDKYAPIAILIIAINHVYKLTYVSKELRTGRFKEQGIQNC</sequence>
<protein>
    <submittedName>
        <fullName evidence="2">Uncharacterized protein</fullName>
    </submittedName>
</protein>
<organism evidence="2 3">
    <name type="scientific">Fodinibius halophilus</name>
    <dbReference type="NCBI Taxonomy" id="1736908"/>
    <lineage>
        <taxon>Bacteria</taxon>
        <taxon>Pseudomonadati</taxon>
        <taxon>Balneolota</taxon>
        <taxon>Balneolia</taxon>
        <taxon>Balneolales</taxon>
        <taxon>Balneolaceae</taxon>
        <taxon>Fodinibius</taxon>
    </lineage>
</organism>
<evidence type="ECO:0000313" key="2">
    <source>
        <dbReference type="EMBL" id="NGP87154.1"/>
    </source>
</evidence>
<name>A0A6M1T7Q1_9BACT</name>
<comment type="caution">
    <text evidence="2">The sequence shown here is derived from an EMBL/GenBank/DDBJ whole genome shotgun (WGS) entry which is preliminary data.</text>
</comment>
<dbReference type="InterPro" id="IPR036291">
    <property type="entry name" value="NAD(P)-bd_dom_sf"/>
</dbReference>
<reference evidence="2 3" key="1">
    <citation type="submission" date="2020-02" db="EMBL/GenBank/DDBJ databases">
        <title>Aliifodinibius halophilus 2W32, complete genome.</title>
        <authorList>
            <person name="Li Y."/>
            <person name="Wu S."/>
        </authorList>
    </citation>
    <scope>NUCLEOTIDE SEQUENCE [LARGE SCALE GENOMIC DNA]</scope>
    <source>
        <strain evidence="2 3">2W32</strain>
    </source>
</reference>